<dbReference type="Proteomes" id="UP000199323">
    <property type="component" value="Unassembled WGS sequence"/>
</dbReference>
<evidence type="ECO:0000256" key="1">
    <source>
        <dbReference type="SAM" id="SignalP"/>
    </source>
</evidence>
<accession>A0A1I2LIM7</accession>
<dbReference type="AlphaFoldDB" id="A0A1I2LIM7"/>
<gene>
    <name evidence="2" type="ORF">SAMN05216251_12824</name>
</gene>
<evidence type="ECO:0000313" key="3">
    <source>
        <dbReference type="Proteomes" id="UP000199323"/>
    </source>
</evidence>
<evidence type="ECO:0000313" key="2">
    <source>
        <dbReference type="EMBL" id="SFF76971.1"/>
    </source>
</evidence>
<dbReference type="RefSeq" id="WP_093717297.1">
    <property type="nucleotide sequence ID" value="NZ_FONG01000028.1"/>
</dbReference>
<sequence>MRNRPSLIVTATCATLLCGLVAACAPAKDPTPDGVWKPEGKATVNSVTGAEGIATKEDGALVHRGLGSIPLAVRKEGFEHVGDLDIAKGVTFDAYERKGAGKMFLVTTADGKRLEFRHALDRGEEFNNSFVTVSPDGQWIVAGEFGAQKRLQVFPAPVLNKSTSATANLPQAGQITLDREVDNVQGCDFFSAQRLVCTADQGDVLQLDLPRPLDGKRIDATVTHLFELPKVSKCSGTYEAEGIDYHAKDKTLRAGMLSPGLCKGATVVFSFTWQEK</sequence>
<dbReference type="OrthoDB" id="4375332at2"/>
<dbReference type="EMBL" id="FONG01000028">
    <property type="protein sequence ID" value="SFF76971.1"/>
    <property type="molecule type" value="Genomic_DNA"/>
</dbReference>
<name>A0A1I2LIM7_9ACTN</name>
<feature type="chain" id="PRO_5011773170" description="Lipoprotein" evidence="1">
    <location>
        <begin position="28"/>
        <end position="276"/>
    </location>
</feature>
<proteinExistence type="predicted"/>
<dbReference type="PROSITE" id="PS51257">
    <property type="entry name" value="PROKAR_LIPOPROTEIN"/>
    <property type="match status" value="1"/>
</dbReference>
<reference evidence="2 3" key="1">
    <citation type="submission" date="2016-10" db="EMBL/GenBank/DDBJ databases">
        <authorList>
            <person name="de Groot N.N."/>
        </authorList>
    </citation>
    <scope>NUCLEOTIDE SEQUENCE [LARGE SCALE GENOMIC DNA]</scope>
    <source>
        <strain evidence="2 3">CGMCC 4.3510</strain>
    </source>
</reference>
<evidence type="ECO:0008006" key="4">
    <source>
        <dbReference type="Google" id="ProtNLM"/>
    </source>
</evidence>
<feature type="signal peptide" evidence="1">
    <location>
        <begin position="1"/>
        <end position="27"/>
    </location>
</feature>
<protein>
    <recommendedName>
        <fullName evidence="4">Lipoprotein</fullName>
    </recommendedName>
</protein>
<organism evidence="2 3">
    <name type="scientific">Actinacidiphila alni</name>
    <dbReference type="NCBI Taxonomy" id="380248"/>
    <lineage>
        <taxon>Bacteria</taxon>
        <taxon>Bacillati</taxon>
        <taxon>Actinomycetota</taxon>
        <taxon>Actinomycetes</taxon>
        <taxon>Kitasatosporales</taxon>
        <taxon>Streptomycetaceae</taxon>
        <taxon>Actinacidiphila</taxon>
    </lineage>
</organism>
<keyword evidence="1" id="KW-0732">Signal</keyword>
<keyword evidence="3" id="KW-1185">Reference proteome</keyword>